<dbReference type="SUPFAM" id="SSF103247">
    <property type="entry name" value="TT1751-like"/>
    <property type="match status" value="1"/>
</dbReference>
<gene>
    <name evidence="3" type="ORF">GOC74_01885</name>
</gene>
<dbReference type="PANTHER" id="PTHR38342:SF2">
    <property type="entry name" value="INNER MEMBRANE OR EXPORTED"/>
    <property type="match status" value="1"/>
</dbReference>
<dbReference type="AlphaFoldDB" id="A0A847UC78"/>
<feature type="compositionally biased region" description="Basic and acidic residues" evidence="1">
    <location>
        <begin position="33"/>
        <end position="44"/>
    </location>
</feature>
<proteinExistence type="predicted"/>
<evidence type="ECO:0000313" key="3">
    <source>
        <dbReference type="EMBL" id="NLV08688.1"/>
    </source>
</evidence>
<dbReference type="Proteomes" id="UP000608662">
    <property type="component" value="Unassembled WGS sequence"/>
</dbReference>
<feature type="domain" description="DUF302" evidence="2">
    <location>
        <begin position="80"/>
        <end position="141"/>
    </location>
</feature>
<dbReference type="OrthoDB" id="157520at2157"/>
<dbReference type="RefSeq" id="WP_170092672.1">
    <property type="nucleotide sequence ID" value="NZ_WOYG01000001.1"/>
</dbReference>
<dbReference type="CDD" id="cd14797">
    <property type="entry name" value="DUF302"/>
    <property type="match status" value="1"/>
</dbReference>
<reference evidence="3" key="1">
    <citation type="submission" date="2019-12" db="EMBL/GenBank/DDBJ databases">
        <title>Whole-genome sequence of Halomicrobium mukohataei pws1.</title>
        <authorList>
            <person name="Verma D.K."/>
            <person name="Gopal K."/>
            <person name="Prasad E.S."/>
        </authorList>
    </citation>
    <scope>NUCLEOTIDE SEQUENCE</scope>
    <source>
        <strain evidence="3">Pws1</strain>
    </source>
</reference>
<name>A0A847UC78_9EURY</name>
<evidence type="ECO:0000259" key="2">
    <source>
        <dbReference type="Pfam" id="PF03625"/>
    </source>
</evidence>
<dbReference type="Gene3D" id="3.30.310.70">
    <property type="entry name" value="TT1751-like domain"/>
    <property type="match status" value="1"/>
</dbReference>
<dbReference type="Pfam" id="PF03625">
    <property type="entry name" value="DUF302"/>
    <property type="match status" value="1"/>
</dbReference>
<evidence type="ECO:0000256" key="1">
    <source>
        <dbReference type="SAM" id="MobiDB-lite"/>
    </source>
</evidence>
<feature type="region of interest" description="Disordered" evidence="1">
    <location>
        <begin position="23"/>
        <end position="44"/>
    </location>
</feature>
<accession>A0A847UC78</accession>
<organism evidence="3 4">
    <name type="scientific">Halomicrobium mukohataei</name>
    <dbReference type="NCBI Taxonomy" id="57705"/>
    <lineage>
        <taxon>Archaea</taxon>
        <taxon>Methanobacteriati</taxon>
        <taxon>Methanobacteriota</taxon>
        <taxon>Stenosarchaea group</taxon>
        <taxon>Halobacteria</taxon>
        <taxon>Halobacteriales</taxon>
        <taxon>Haloarculaceae</taxon>
        <taxon>Halomicrobium</taxon>
    </lineage>
</organism>
<dbReference type="PANTHER" id="PTHR38342">
    <property type="entry name" value="SLR5037 PROTEIN"/>
    <property type="match status" value="1"/>
</dbReference>
<dbReference type="EMBL" id="WOYG01000001">
    <property type="protein sequence ID" value="NLV08688.1"/>
    <property type="molecule type" value="Genomic_DNA"/>
</dbReference>
<comment type="caution">
    <text evidence="3">The sequence shown here is derived from an EMBL/GenBank/DDBJ whole genome shotgun (WGS) entry which is preliminary data.</text>
</comment>
<evidence type="ECO:0000313" key="4">
    <source>
        <dbReference type="Proteomes" id="UP000608662"/>
    </source>
</evidence>
<dbReference type="PROSITE" id="PS51318">
    <property type="entry name" value="TAT"/>
    <property type="match status" value="1"/>
</dbReference>
<sequence length="171" mass="17919">MSDHDRRQFLRLALAGTGLTLAGTATGQRGRATHRDERPSGRRAADGLVTVTSDDDFDATVDRISSAIEDNENLTLVATVDHAANAASAGLELPPTTLLVFGNPQLGTPLMQSARSVAIDLPQKLLVTAVEGTVTVTYNDPAWLAQRHGIYDRAGTLETIGSALAGLASGE</sequence>
<dbReference type="InterPro" id="IPR006311">
    <property type="entry name" value="TAT_signal"/>
</dbReference>
<protein>
    <submittedName>
        <fullName evidence="3">DUF302 domain-containing protein</fullName>
    </submittedName>
</protein>
<dbReference type="InterPro" id="IPR035923">
    <property type="entry name" value="TT1751-like_sf"/>
</dbReference>
<dbReference type="InterPro" id="IPR005180">
    <property type="entry name" value="DUF302"/>
</dbReference>